<name>A0A433V1F7_ANAVA</name>
<dbReference type="Proteomes" id="UP000276103">
    <property type="component" value="Unassembled WGS sequence"/>
</dbReference>
<dbReference type="PANTHER" id="PTHR43796">
    <property type="entry name" value="CARBOXYNORSPERMIDINE SYNTHASE"/>
    <property type="match status" value="1"/>
</dbReference>
<accession>A0A433V1F7</accession>
<proteinExistence type="predicted"/>
<dbReference type="PANTHER" id="PTHR43796:SF2">
    <property type="entry name" value="CARBOXYNORSPERMIDINE SYNTHASE"/>
    <property type="match status" value="1"/>
</dbReference>
<dbReference type="RefSeq" id="WP_127052070.1">
    <property type="nucleotide sequence ID" value="NZ_RSCM01000001.1"/>
</dbReference>
<gene>
    <name evidence="2" type="ORF">DSM107003_04990</name>
</gene>
<protein>
    <submittedName>
        <fullName evidence="2">Saccharopine dehydrogenase</fullName>
    </submittedName>
</protein>
<comment type="caution">
    <text evidence="2">The sequence shown here is derived from an EMBL/GenBank/DDBJ whole genome shotgun (WGS) entry which is preliminary data.</text>
</comment>
<evidence type="ECO:0000259" key="1">
    <source>
        <dbReference type="Pfam" id="PF03435"/>
    </source>
</evidence>
<dbReference type="AlphaFoldDB" id="A0A433V1F7"/>
<dbReference type="InterPro" id="IPR005097">
    <property type="entry name" value="Sacchrp_dh_NADP-bd"/>
</dbReference>
<reference evidence="2 3" key="1">
    <citation type="journal article" date="2019" name="Genome Biol. Evol.">
        <title>Day and night: Metabolic profiles and evolutionary relationships of six axenic non-marine cyanobacteria.</title>
        <authorList>
            <person name="Will S.E."/>
            <person name="Henke P."/>
            <person name="Boedeker C."/>
            <person name="Huang S."/>
            <person name="Brinkmann H."/>
            <person name="Rohde M."/>
            <person name="Jarek M."/>
            <person name="Friedl T."/>
            <person name="Seufert S."/>
            <person name="Schumacher M."/>
            <person name="Overmann J."/>
            <person name="Neumann-Schaal M."/>
            <person name="Petersen J."/>
        </authorList>
    </citation>
    <scope>NUCLEOTIDE SEQUENCE [LARGE SCALE GENOMIC DNA]</scope>
    <source>
        <strain evidence="2 3">SAG 1403-4b</strain>
    </source>
</reference>
<dbReference type="SUPFAM" id="SSF51735">
    <property type="entry name" value="NAD(P)-binding Rossmann-fold domains"/>
    <property type="match status" value="1"/>
</dbReference>
<keyword evidence="3" id="KW-1185">Reference proteome</keyword>
<dbReference type="InterPro" id="IPR036291">
    <property type="entry name" value="NAD(P)-bd_dom_sf"/>
</dbReference>
<organism evidence="2 3">
    <name type="scientific">Trichormus variabilis SAG 1403-4b</name>
    <dbReference type="NCBI Taxonomy" id="447716"/>
    <lineage>
        <taxon>Bacteria</taxon>
        <taxon>Bacillati</taxon>
        <taxon>Cyanobacteriota</taxon>
        <taxon>Cyanophyceae</taxon>
        <taxon>Nostocales</taxon>
        <taxon>Nostocaceae</taxon>
        <taxon>Trichormus</taxon>
    </lineage>
</organism>
<dbReference type="OrthoDB" id="528778at2"/>
<dbReference type="EMBL" id="RSCM01000001">
    <property type="protein sequence ID" value="RUS99915.1"/>
    <property type="molecule type" value="Genomic_DNA"/>
</dbReference>
<feature type="domain" description="Saccharopine dehydrogenase NADP binding" evidence="1">
    <location>
        <begin position="5"/>
        <end position="127"/>
    </location>
</feature>
<sequence length="370" mass="41032">MKDHVLIIGGRGRIGSSVAEDLVTHTKAQITITGRSPETEKAVSWALGEQVKLLVLDLTEVDKLREAIAQSDLVIHCAGPFHYRDTQVLEICIEQGVNYLDVSDHRSYTNKALKLHEKAVDAGVTAIINTGIFPGISNSLVRQGIEQFDVAEKIHLSYLVSGSGGAGVTVMRTTFLGLQNSFEAWINGEWRLIQPYTDREDINFPQPFGVSGVYWFDMPETITLPYSFPTVKTVITKFGSIPDFYNHLTWIAAHIFPKWLMQRRYMIEFLSHVSHSMTDFTNMFTGIGVAVRAEVTGKKDGETVVFASTLLHKNTAVASGIGTGSIAKLLLEGKLQHAGVLPVEAALTTELFTQIMQERQIQINSQWVKL</sequence>
<evidence type="ECO:0000313" key="2">
    <source>
        <dbReference type="EMBL" id="RUS99915.1"/>
    </source>
</evidence>
<dbReference type="Gene3D" id="3.30.360.10">
    <property type="entry name" value="Dihydrodipicolinate Reductase, domain 2"/>
    <property type="match status" value="1"/>
</dbReference>
<dbReference type="Gene3D" id="3.40.50.720">
    <property type="entry name" value="NAD(P)-binding Rossmann-like Domain"/>
    <property type="match status" value="1"/>
</dbReference>
<evidence type="ECO:0000313" key="3">
    <source>
        <dbReference type="Proteomes" id="UP000276103"/>
    </source>
</evidence>
<dbReference type="Pfam" id="PF03435">
    <property type="entry name" value="Sacchrp_dh_NADP"/>
    <property type="match status" value="1"/>
</dbReference>